<gene>
    <name evidence="2" type="ORF">BYL167_LOCUS76639</name>
    <name evidence="3" type="ORF">GIL414_LOCUS88429</name>
</gene>
<evidence type="ECO:0000256" key="1">
    <source>
        <dbReference type="SAM" id="MobiDB-lite"/>
    </source>
</evidence>
<feature type="compositionally biased region" description="Basic residues" evidence="1">
    <location>
        <begin position="42"/>
        <end position="55"/>
    </location>
</feature>
<dbReference type="AlphaFoldDB" id="A0A8S3KGI7"/>
<feature type="compositionally biased region" description="Polar residues" evidence="1">
    <location>
        <begin position="1"/>
        <end position="22"/>
    </location>
</feature>
<protein>
    <submittedName>
        <fullName evidence="3">Uncharacterized protein</fullName>
    </submittedName>
</protein>
<feature type="non-terminal residue" evidence="3">
    <location>
        <position position="1"/>
    </location>
</feature>
<feature type="compositionally biased region" description="Polar residues" evidence="1">
    <location>
        <begin position="56"/>
        <end position="67"/>
    </location>
</feature>
<evidence type="ECO:0000313" key="2">
    <source>
        <dbReference type="EMBL" id="CAF5168480.1"/>
    </source>
</evidence>
<proteinExistence type="predicted"/>
<accession>A0A8S3KGI7</accession>
<name>A0A8S3KGI7_9BILA</name>
<organism evidence="3 4">
    <name type="scientific">Rotaria magnacalcarata</name>
    <dbReference type="NCBI Taxonomy" id="392030"/>
    <lineage>
        <taxon>Eukaryota</taxon>
        <taxon>Metazoa</taxon>
        <taxon>Spiralia</taxon>
        <taxon>Gnathifera</taxon>
        <taxon>Rotifera</taxon>
        <taxon>Eurotatoria</taxon>
        <taxon>Bdelloidea</taxon>
        <taxon>Philodinida</taxon>
        <taxon>Philodinidae</taxon>
        <taxon>Rotaria</taxon>
    </lineage>
</organism>
<feature type="region of interest" description="Disordered" evidence="1">
    <location>
        <begin position="1"/>
        <end position="68"/>
    </location>
</feature>
<dbReference type="EMBL" id="CAJOBJ010385799">
    <property type="protein sequence ID" value="CAF5228952.1"/>
    <property type="molecule type" value="Genomic_DNA"/>
</dbReference>
<feature type="non-terminal residue" evidence="3">
    <location>
        <position position="92"/>
    </location>
</feature>
<comment type="caution">
    <text evidence="3">The sequence shown here is derived from an EMBL/GenBank/DDBJ whole genome shotgun (WGS) entry which is preliminary data.</text>
</comment>
<dbReference type="Proteomes" id="UP000681967">
    <property type="component" value="Unassembled WGS sequence"/>
</dbReference>
<dbReference type="EMBL" id="CAJOBH010276889">
    <property type="protein sequence ID" value="CAF5168480.1"/>
    <property type="molecule type" value="Genomic_DNA"/>
</dbReference>
<evidence type="ECO:0000313" key="4">
    <source>
        <dbReference type="Proteomes" id="UP000681720"/>
    </source>
</evidence>
<sequence>SNNQPSISSFNNVLNRPNNIQTLPPVIPTAINTPDTSSTKNLQRRRKGPAHRRNNSKGSVTSWTPPTLSAIADQEMKRASIHLIPSMIEKTI</sequence>
<feature type="compositionally biased region" description="Polar residues" evidence="1">
    <location>
        <begin position="30"/>
        <end position="41"/>
    </location>
</feature>
<dbReference type="Proteomes" id="UP000681720">
    <property type="component" value="Unassembled WGS sequence"/>
</dbReference>
<reference evidence="3" key="1">
    <citation type="submission" date="2021-02" db="EMBL/GenBank/DDBJ databases">
        <authorList>
            <person name="Nowell W R."/>
        </authorList>
    </citation>
    <scope>NUCLEOTIDE SEQUENCE</scope>
</reference>
<evidence type="ECO:0000313" key="3">
    <source>
        <dbReference type="EMBL" id="CAF5228952.1"/>
    </source>
</evidence>